<keyword evidence="1" id="KW-0378">Hydrolase</keyword>
<evidence type="ECO:0000313" key="1">
    <source>
        <dbReference type="EMBL" id="VWO99535.1"/>
    </source>
</evidence>
<keyword evidence="1" id="KW-0067">ATP-binding</keyword>
<dbReference type="AlphaFoldDB" id="A0A5K1K133"/>
<reference evidence="1" key="1">
    <citation type="submission" date="2019-10" db="EMBL/GenBank/DDBJ databases">
        <authorList>
            <person name="Nor Muhammad N."/>
        </authorList>
    </citation>
    <scope>NUCLEOTIDE SEQUENCE</scope>
</reference>
<dbReference type="EC" id="3.6.4.12" evidence="1"/>
<protein>
    <submittedName>
        <fullName evidence="1">ATP-dependent DNA helicase II subunit 2 (EC)</fullName>
        <ecNumber evidence="1">3.6.4.12</ecNumber>
    </submittedName>
</protein>
<keyword evidence="1" id="KW-0347">Helicase</keyword>
<accession>A0A5K1K133</accession>
<sequence>MAAPNIAPNPHQVSQQQFAALPAQQQPNATIRDRMQQLLHPLTLRPLLPFQRANQLRNSGATVQNNEEFAKIWAIIQNMQQRQSESSHLLACNFHPFPPSCIACLYSMHTPPSTCHLGFLAAV</sequence>
<dbReference type="EMBL" id="LR727715">
    <property type="protein sequence ID" value="VWO99535.1"/>
    <property type="molecule type" value="Genomic_DNA"/>
</dbReference>
<organism evidence="1">
    <name type="scientific">Ganoderma boninense</name>
    <dbReference type="NCBI Taxonomy" id="34458"/>
    <lineage>
        <taxon>Eukaryota</taxon>
        <taxon>Fungi</taxon>
        <taxon>Dikarya</taxon>
        <taxon>Basidiomycota</taxon>
        <taxon>Agaricomycotina</taxon>
        <taxon>Agaricomycetes</taxon>
        <taxon>Polyporales</taxon>
        <taxon>Polyporaceae</taxon>
        <taxon>Ganoderma</taxon>
    </lineage>
</organism>
<dbReference type="GO" id="GO:0003678">
    <property type="term" value="F:DNA helicase activity"/>
    <property type="evidence" value="ECO:0007669"/>
    <property type="project" value="UniProtKB-EC"/>
</dbReference>
<name>A0A5K1K133_9APHY</name>
<gene>
    <name evidence="1" type="primary">F9X9S4</name>
</gene>
<keyword evidence="1" id="KW-0547">Nucleotide-binding</keyword>
<dbReference type="GO" id="GO:0016787">
    <property type="term" value="F:hydrolase activity"/>
    <property type="evidence" value="ECO:0007669"/>
    <property type="project" value="UniProtKB-KW"/>
</dbReference>
<proteinExistence type="predicted"/>